<protein>
    <submittedName>
        <fullName evidence="1">Uncharacterized protein</fullName>
    </submittedName>
</protein>
<proteinExistence type="predicted"/>
<dbReference type="OrthoDB" id="5502923at2"/>
<gene>
    <name evidence="1" type="ORF">D7X32_26645</name>
</gene>
<dbReference type="Proteomes" id="UP000268313">
    <property type="component" value="Unassembled WGS sequence"/>
</dbReference>
<evidence type="ECO:0000313" key="1">
    <source>
        <dbReference type="EMBL" id="RKG99388.1"/>
    </source>
</evidence>
<name>A0A3A8JWX1_9BACT</name>
<dbReference type="EMBL" id="RAWE01000115">
    <property type="protein sequence ID" value="RKG99388.1"/>
    <property type="molecule type" value="Genomic_DNA"/>
</dbReference>
<accession>A0A3A8JWX1</accession>
<comment type="caution">
    <text evidence="1">The sequence shown here is derived from an EMBL/GenBank/DDBJ whole genome shotgun (WGS) entry which is preliminary data.</text>
</comment>
<reference evidence="2" key="1">
    <citation type="submission" date="2018-09" db="EMBL/GenBank/DDBJ databases">
        <authorList>
            <person name="Livingstone P.G."/>
            <person name="Whitworth D.E."/>
        </authorList>
    </citation>
    <scope>NUCLEOTIDE SEQUENCE [LARGE SCALE GENOMIC DNA]</scope>
    <source>
        <strain evidence="2">CA043D</strain>
    </source>
</reference>
<evidence type="ECO:0000313" key="2">
    <source>
        <dbReference type="Proteomes" id="UP000268313"/>
    </source>
</evidence>
<sequence>MTPRKLCLLIAFTAFVTAVGTGVWLAWPGPDLTAQADLSDDPIHLSFESSDDPDSAGSEPPDVVVLSNGIRLTDVPTNCHADTRGSLVCEDRCDTDAACPADSVCSHHRDFGFRDCQPLHRFCDDASDCTSSDTCQPVDTSASGQVLRRCVPLGTLRAGERCTGYAREPEGHCAPGLLCVHEFCGPPCNVHDANACATGTECAPNPYRVLGACVPSCRDRACPAGERCETDYAGEVPICRPFVGPACLDAAPCAANQDCLRGFAEPTLETEAFECRTRCDDKAPCAKGLTCDETSGYCFQPCTLDTDCPTPERCHVLHRRESQRGCGFIAEGLPTFHR</sequence>
<dbReference type="RefSeq" id="WP_120605382.1">
    <property type="nucleotide sequence ID" value="NZ_RAWE01000115.1"/>
</dbReference>
<dbReference type="AlphaFoldDB" id="A0A3A8JWX1"/>
<organism evidence="1 2">
    <name type="scientific">Corallococcus carmarthensis</name>
    <dbReference type="NCBI Taxonomy" id="2316728"/>
    <lineage>
        <taxon>Bacteria</taxon>
        <taxon>Pseudomonadati</taxon>
        <taxon>Myxococcota</taxon>
        <taxon>Myxococcia</taxon>
        <taxon>Myxococcales</taxon>
        <taxon>Cystobacterineae</taxon>
        <taxon>Myxococcaceae</taxon>
        <taxon>Corallococcus</taxon>
    </lineage>
</organism>
<keyword evidence="2" id="KW-1185">Reference proteome</keyword>